<comment type="caution">
    <text evidence="2">The sequence shown here is derived from an EMBL/GenBank/DDBJ whole genome shotgun (WGS) entry which is preliminary data.</text>
</comment>
<gene>
    <name evidence="2" type="ORF">PMIN01_05185</name>
</gene>
<dbReference type="Proteomes" id="UP000756921">
    <property type="component" value="Unassembled WGS sequence"/>
</dbReference>
<keyword evidence="3" id="KW-1185">Reference proteome</keyword>
<accession>A0A9P6GKM9</accession>
<sequence>MAILKAVSSRLLDVDFYVRRVSIDEKPSFDYHDLAALREKSRDEPPSPPPQPPPSPSGWSRPTNPDIVSMGSVGPCATPGSSMTNMRKGLHPHI</sequence>
<name>A0A9P6GKM9_9PLEO</name>
<evidence type="ECO:0000313" key="2">
    <source>
        <dbReference type="EMBL" id="KAF9737406.1"/>
    </source>
</evidence>
<reference evidence="2" key="1">
    <citation type="journal article" date="2020" name="Mol. Plant Microbe Interact.">
        <title>Genome Sequence of the Biocontrol Agent Coniothyrium minitans strain Conio (IMI 134523).</title>
        <authorList>
            <person name="Patel D."/>
            <person name="Shittu T.A."/>
            <person name="Baroncelli R."/>
            <person name="Muthumeenakshi S."/>
            <person name="Osborne T.H."/>
            <person name="Janganan T.K."/>
            <person name="Sreenivasaprasad S."/>
        </authorList>
    </citation>
    <scope>NUCLEOTIDE SEQUENCE</scope>
    <source>
        <strain evidence="2">Conio</strain>
    </source>
</reference>
<dbReference type="EMBL" id="WJXW01000004">
    <property type="protein sequence ID" value="KAF9737406.1"/>
    <property type="molecule type" value="Genomic_DNA"/>
</dbReference>
<dbReference type="AlphaFoldDB" id="A0A9P6GKM9"/>
<evidence type="ECO:0000313" key="3">
    <source>
        <dbReference type="Proteomes" id="UP000756921"/>
    </source>
</evidence>
<organism evidence="2 3">
    <name type="scientific">Paraphaeosphaeria minitans</name>
    <dbReference type="NCBI Taxonomy" id="565426"/>
    <lineage>
        <taxon>Eukaryota</taxon>
        <taxon>Fungi</taxon>
        <taxon>Dikarya</taxon>
        <taxon>Ascomycota</taxon>
        <taxon>Pezizomycotina</taxon>
        <taxon>Dothideomycetes</taxon>
        <taxon>Pleosporomycetidae</taxon>
        <taxon>Pleosporales</taxon>
        <taxon>Massarineae</taxon>
        <taxon>Didymosphaeriaceae</taxon>
        <taxon>Paraphaeosphaeria</taxon>
    </lineage>
</organism>
<feature type="compositionally biased region" description="Pro residues" evidence="1">
    <location>
        <begin position="46"/>
        <end position="56"/>
    </location>
</feature>
<feature type="region of interest" description="Disordered" evidence="1">
    <location>
        <begin position="29"/>
        <end position="94"/>
    </location>
</feature>
<protein>
    <submittedName>
        <fullName evidence="2">Uncharacterized protein</fullName>
    </submittedName>
</protein>
<evidence type="ECO:0000256" key="1">
    <source>
        <dbReference type="SAM" id="MobiDB-lite"/>
    </source>
</evidence>
<proteinExistence type="predicted"/>
<feature type="compositionally biased region" description="Basic and acidic residues" evidence="1">
    <location>
        <begin position="29"/>
        <end position="45"/>
    </location>
</feature>